<comment type="caution">
    <text evidence="1">The sequence shown here is derived from an EMBL/GenBank/DDBJ whole genome shotgun (WGS) entry which is preliminary data.</text>
</comment>
<dbReference type="EMBL" id="JANAVB010033817">
    <property type="protein sequence ID" value="KAJ6807738.1"/>
    <property type="molecule type" value="Genomic_DNA"/>
</dbReference>
<evidence type="ECO:0000313" key="1">
    <source>
        <dbReference type="EMBL" id="KAJ6807738.1"/>
    </source>
</evidence>
<proteinExistence type="predicted"/>
<sequence length="66" mass="7474">MLGEHGNYFSATLSAKRICSALDSLKLTMYFWLMPHKVAVWIYLQLAGKADCSIKEIDEMSGEMTK</sequence>
<gene>
    <name evidence="1" type="ORF">M6B38_171205</name>
</gene>
<dbReference type="AlphaFoldDB" id="A0AAX6EUV7"/>
<reference evidence="1" key="1">
    <citation type="journal article" date="2023" name="GigaByte">
        <title>Genome assembly of the bearded iris, Iris pallida Lam.</title>
        <authorList>
            <person name="Bruccoleri R.E."/>
            <person name="Oakeley E.J."/>
            <person name="Faust A.M.E."/>
            <person name="Altorfer M."/>
            <person name="Dessus-Babus S."/>
            <person name="Burckhardt D."/>
            <person name="Oertli M."/>
            <person name="Naumann U."/>
            <person name="Petersen F."/>
            <person name="Wong J."/>
        </authorList>
    </citation>
    <scope>NUCLEOTIDE SEQUENCE</scope>
    <source>
        <strain evidence="1">GSM-AAB239-AS_SAM_17_03QT</strain>
    </source>
</reference>
<accession>A0AAX6EUV7</accession>
<organism evidence="1 2">
    <name type="scientific">Iris pallida</name>
    <name type="common">Sweet iris</name>
    <dbReference type="NCBI Taxonomy" id="29817"/>
    <lineage>
        <taxon>Eukaryota</taxon>
        <taxon>Viridiplantae</taxon>
        <taxon>Streptophyta</taxon>
        <taxon>Embryophyta</taxon>
        <taxon>Tracheophyta</taxon>
        <taxon>Spermatophyta</taxon>
        <taxon>Magnoliopsida</taxon>
        <taxon>Liliopsida</taxon>
        <taxon>Asparagales</taxon>
        <taxon>Iridaceae</taxon>
        <taxon>Iridoideae</taxon>
        <taxon>Irideae</taxon>
        <taxon>Iris</taxon>
    </lineage>
</organism>
<protein>
    <submittedName>
        <fullName evidence="1">Uncharacterized protein</fullName>
    </submittedName>
</protein>
<name>A0AAX6EUV7_IRIPA</name>
<keyword evidence="2" id="KW-1185">Reference proteome</keyword>
<evidence type="ECO:0000313" key="2">
    <source>
        <dbReference type="Proteomes" id="UP001140949"/>
    </source>
</evidence>
<dbReference type="Proteomes" id="UP001140949">
    <property type="component" value="Unassembled WGS sequence"/>
</dbReference>
<reference evidence="1" key="2">
    <citation type="submission" date="2023-04" db="EMBL/GenBank/DDBJ databases">
        <authorList>
            <person name="Bruccoleri R.E."/>
            <person name="Oakeley E.J."/>
            <person name="Faust A.-M."/>
            <person name="Dessus-Babus S."/>
            <person name="Altorfer M."/>
            <person name="Burckhardt D."/>
            <person name="Oertli M."/>
            <person name="Naumann U."/>
            <person name="Petersen F."/>
            <person name="Wong J."/>
        </authorList>
    </citation>
    <scope>NUCLEOTIDE SEQUENCE</scope>
    <source>
        <strain evidence="1">GSM-AAB239-AS_SAM_17_03QT</strain>
        <tissue evidence="1">Leaf</tissue>
    </source>
</reference>